<dbReference type="Gene3D" id="3.40.190.120">
    <property type="entry name" value="Osmoprotection protein (prox), domain 2"/>
    <property type="match status" value="2"/>
</dbReference>
<name>A0A543AY43_9ACTN</name>
<organism evidence="3 4">
    <name type="scientific">Stackebrandtia endophytica</name>
    <dbReference type="NCBI Taxonomy" id="1496996"/>
    <lineage>
        <taxon>Bacteria</taxon>
        <taxon>Bacillati</taxon>
        <taxon>Actinomycetota</taxon>
        <taxon>Actinomycetes</taxon>
        <taxon>Glycomycetales</taxon>
        <taxon>Glycomycetaceae</taxon>
        <taxon>Stackebrandtia</taxon>
    </lineage>
</organism>
<dbReference type="PROSITE" id="PS51257">
    <property type="entry name" value="PROKAR_LIPOPROTEIN"/>
    <property type="match status" value="1"/>
</dbReference>
<evidence type="ECO:0000313" key="4">
    <source>
        <dbReference type="Proteomes" id="UP000317043"/>
    </source>
</evidence>
<dbReference type="SUPFAM" id="SSF53850">
    <property type="entry name" value="Periplasmic binding protein-like II"/>
    <property type="match status" value="2"/>
</dbReference>
<dbReference type="RefSeq" id="WP_142040473.1">
    <property type="nucleotide sequence ID" value="NZ_JBHTGS010000001.1"/>
</dbReference>
<dbReference type="InterPro" id="IPR007210">
    <property type="entry name" value="ABC_Gly_betaine_transp_sub-bd"/>
</dbReference>
<dbReference type="InParanoid" id="A0A543AY43"/>
<proteinExistence type="predicted"/>
<dbReference type="Gene3D" id="3.40.190.10">
    <property type="entry name" value="Periplasmic binding protein-like II"/>
    <property type="match status" value="2"/>
</dbReference>
<evidence type="ECO:0000256" key="1">
    <source>
        <dbReference type="SAM" id="SignalP"/>
    </source>
</evidence>
<feature type="domain" description="ABC-type glycine betaine transport system substrate-binding" evidence="2">
    <location>
        <begin position="51"/>
        <end position="120"/>
    </location>
</feature>
<feature type="domain" description="ABC-type glycine betaine transport system substrate-binding" evidence="2">
    <location>
        <begin position="133"/>
        <end position="329"/>
    </location>
</feature>
<comment type="caution">
    <text evidence="3">The sequence shown here is derived from an EMBL/GenBank/DDBJ whole genome shotgun (WGS) entry which is preliminary data.</text>
</comment>
<keyword evidence="1" id="KW-0732">Signal</keyword>
<reference evidence="3 4" key="1">
    <citation type="submission" date="2019-06" db="EMBL/GenBank/DDBJ databases">
        <title>Sequencing the genomes of 1000 actinobacteria strains.</title>
        <authorList>
            <person name="Klenk H.-P."/>
        </authorList>
    </citation>
    <scope>NUCLEOTIDE SEQUENCE [LARGE SCALE GENOMIC DNA]</scope>
    <source>
        <strain evidence="3 4">DSM 45928</strain>
    </source>
</reference>
<dbReference type="GO" id="GO:0022857">
    <property type="term" value="F:transmembrane transporter activity"/>
    <property type="evidence" value="ECO:0007669"/>
    <property type="project" value="InterPro"/>
</dbReference>
<sequence length="345" mass="35390">MTPINKKTLTALPVAGLLAFSLAACGSPGSSGTTAPEDVTGDGCEPIAGEELVALVDDKNLQASENIIAAFHAESATDAALAAVNAVSAELTTEWLINLNKQVDVDRDTPAVAAETFLDETGVTEGLSGGSGSLVVGHADWSESETMANIYSGVLEAAGFEVTTQSVGNREAYLTALQEGQFDVMPEYAASLTEFLNPDAGPGTDPVASSDITETLTTVEPWLADAGIVLGEPAEAVDANAYAVTTTFAEEHGISTLSEFAEKCSGKASILGGPAECPDRPYCQLGLEQVYGIQFGQFKSLDIGTLSKQALVTGEITVGTVTSTDGSLAEGVTVPSGPEGDTEEE</sequence>
<gene>
    <name evidence="3" type="ORF">FB566_3056</name>
</gene>
<dbReference type="EMBL" id="VFOW01000001">
    <property type="protein sequence ID" value="TQL77497.1"/>
    <property type="molecule type" value="Genomic_DNA"/>
</dbReference>
<feature type="signal peptide" evidence="1">
    <location>
        <begin position="1"/>
        <end position="26"/>
    </location>
</feature>
<keyword evidence="4" id="KW-1185">Reference proteome</keyword>
<evidence type="ECO:0000259" key="2">
    <source>
        <dbReference type="Pfam" id="PF04069"/>
    </source>
</evidence>
<accession>A0A543AY43</accession>
<dbReference type="Pfam" id="PF04069">
    <property type="entry name" value="OpuAC"/>
    <property type="match status" value="2"/>
</dbReference>
<protein>
    <submittedName>
        <fullName evidence="3">Osmoprotectant transport system substrate-binding protein</fullName>
    </submittedName>
</protein>
<dbReference type="OrthoDB" id="9781705at2"/>
<feature type="chain" id="PRO_5039016164" evidence="1">
    <location>
        <begin position="27"/>
        <end position="345"/>
    </location>
</feature>
<dbReference type="Proteomes" id="UP000317043">
    <property type="component" value="Unassembled WGS sequence"/>
</dbReference>
<dbReference type="GO" id="GO:0043190">
    <property type="term" value="C:ATP-binding cassette (ABC) transporter complex"/>
    <property type="evidence" value="ECO:0007669"/>
    <property type="project" value="InterPro"/>
</dbReference>
<dbReference type="AlphaFoldDB" id="A0A543AY43"/>
<evidence type="ECO:0000313" key="3">
    <source>
        <dbReference type="EMBL" id="TQL77497.1"/>
    </source>
</evidence>